<evidence type="ECO:0008006" key="3">
    <source>
        <dbReference type="Google" id="ProtNLM"/>
    </source>
</evidence>
<dbReference type="InterPro" id="IPR003795">
    <property type="entry name" value="DUF192"/>
</dbReference>
<dbReference type="Pfam" id="PF02643">
    <property type="entry name" value="DUF192"/>
    <property type="match status" value="1"/>
</dbReference>
<dbReference type="InterPro" id="IPR038695">
    <property type="entry name" value="Saro_0823-like_sf"/>
</dbReference>
<dbReference type="AlphaFoldDB" id="A0A1F6Y3V4"/>
<evidence type="ECO:0000313" key="1">
    <source>
        <dbReference type="EMBL" id="OGJ01054.1"/>
    </source>
</evidence>
<name>A0A1F6Y3V4_9BACT</name>
<reference evidence="1 2" key="1">
    <citation type="journal article" date="2016" name="Nat. Commun.">
        <title>Thousands of microbial genomes shed light on interconnected biogeochemical processes in an aquifer system.</title>
        <authorList>
            <person name="Anantharaman K."/>
            <person name="Brown C.T."/>
            <person name="Hug L.A."/>
            <person name="Sharon I."/>
            <person name="Castelle C.J."/>
            <person name="Probst A.J."/>
            <person name="Thomas B.C."/>
            <person name="Singh A."/>
            <person name="Wilkins M.J."/>
            <person name="Karaoz U."/>
            <person name="Brodie E.L."/>
            <person name="Williams K.H."/>
            <person name="Hubbard S.S."/>
            <person name="Banfield J.F."/>
        </authorList>
    </citation>
    <scope>NUCLEOTIDE SEQUENCE [LARGE SCALE GENOMIC DNA]</scope>
</reference>
<comment type="caution">
    <text evidence="1">The sequence shown here is derived from an EMBL/GenBank/DDBJ whole genome shotgun (WGS) entry which is preliminary data.</text>
</comment>
<dbReference type="PANTHER" id="PTHR37953:SF1">
    <property type="entry name" value="UPF0127 PROTEIN MJ1496"/>
    <property type="match status" value="1"/>
</dbReference>
<proteinExistence type="predicted"/>
<accession>A0A1F6Y3V4</accession>
<gene>
    <name evidence="1" type="ORF">A3I23_01985</name>
</gene>
<dbReference type="Gene3D" id="2.60.120.1140">
    <property type="entry name" value="Protein of unknown function DUF192"/>
    <property type="match status" value="1"/>
</dbReference>
<evidence type="ECO:0000313" key="2">
    <source>
        <dbReference type="Proteomes" id="UP000177693"/>
    </source>
</evidence>
<sequence length="152" mass="17387">MKKNFAIVVIFFIVFITLKSSPHPLAPLRNSERGWGEVKIAGQNVKVELAMTPEEQALGLSGRDELKEDEGMLFVFSQPGNYPFWMKDMNFEIDIIWISEDKRVIYIKKDARPESYPEIYGPENSVKYVLEVVSGFSDKNDLQVGDGVLFTY</sequence>
<dbReference type="Proteomes" id="UP000177693">
    <property type="component" value="Unassembled WGS sequence"/>
</dbReference>
<dbReference type="EMBL" id="MFVL01000024">
    <property type="protein sequence ID" value="OGJ01054.1"/>
    <property type="molecule type" value="Genomic_DNA"/>
</dbReference>
<protein>
    <recommendedName>
        <fullName evidence="3">DUF192 domain-containing protein</fullName>
    </recommendedName>
</protein>
<dbReference type="PANTHER" id="PTHR37953">
    <property type="entry name" value="UPF0127 PROTEIN MJ1496"/>
    <property type="match status" value="1"/>
</dbReference>
<organism evidence="1 2">
    <name type="scientific">Candidatus Nomurabacteria bacterium RIFCSPLOWO2_02_FULL_40_67</name>
    <dbReference type="NCBI Taxonomy" id="1801787"/>
    <lineage>
        <taxon>Bacteria</taxon>
        <taxon>Candidatus Nomuraibacteriota</taxon>
    </lineage>
</organism>